<dbReference type="AlphaFoldDB" id="A0A328AWR5"/>
<dbReference type="OrthoDB" id="7630333at2"/>
<gene>
    <name evidence="4" type="ORF">DJ018_04960</name>
</gene>
<dbReference type="InterPro" id="IPR036206">
    <property type="entry name" value="ThiamineP_synth_sf"/>
</dbReference>
<dbReference type="GO" id="GO:0005737">
    <property type="term" value="C:cytoplasm"/>
    <property type="evidence" value="ECO:0007669"/>
    <property type="project" value="TreeGrafter"/>
</dbReference>
<name>A0A328AWR5_9CAUL</name>
<protein>
    <submittedName>
        <fullName evidence="4">Thiamine monophosphate synthase</fullName>
    </submittedName>
</protein>
<evidence type="ECO:0000256" key="1">
    <source>
        <dbReference type="ARBA" id="ARBA00004948"/>
    </source>
</evidence>
<comment type="caution">
    <text evidence="4">The sequence shown here is derived from an EMBL/GenBank/DDBJ whole genome shotgun (WGS) entry which is preliminary data.</text>
</comment>
<organism evidence="4 5">
    <name type="scientific">Phenylobacterium deserti</name>
    <dbReference type="NCBI Taxonomy" id="1914756"/>
    <lineage>
        <taxon>Bacteria</taxon>
        <taxon>Pseudomonadati</taxon>
        <taxon>Pseudomonadota</taxon>
        <taxon>Alphaproteobacteria</taxon>
        <taxon>Caulobacterales</taxon>
        <taxon>Caulobacteraceae</taxon>
        <taxon>Phenylobacterium</taxon>
    </lineage>
</organism>
<dbReference type="GO" id="GO:0009228">
    <property type="term" value="P:thiamine biosynthetic process"/>
    <property type="evidence" value="ECO:0007669"/>
    <property type="project" value="UniProtKB-KW"/>
</dbReference>
<dbReference type="InterPro" id="IPR013785">
    <property type="entry name" value="Aldolase_TIM"/>
</dbReference>
<evidence type="ECO:0000313" key="5">
    <source>
        <dbReference type="Proteomes" id="UP000249725"/>
    </source>
</evidence>
<dbReference type="Pfam" id="PF02581">
    <property type="entry name" value="TMP-TENI"/>
    <property type="match status" value="1"/>
</dbReference>
<comment type="pathway">
    <text evidence="1">Cofactor biosynthesis; thiamine diphosphate biosynthesis.</text>
</comment>
<dbReference type="PANTHER" id="PTHR20857:SF23">
    <property type="entry name" value="THIAMINE BIOSYNTHETIC BIFUNCTIONAL ENZYME"/>
    <property type="match status" value="1"/>
</dbReference>
<reference evidence="5" key="1">
    <citation type="submission" date="2018-05" db="EMBL/GenBank/DDBJ databases">
        <authorList>
            <person name="Li X."/>
        </authorList>
    </citation>
    <scope>NUCLEOTIDE SEQUENCE [LARGE SCALE GENOMIC DNA]</scope>
    <source>
        <strain evidence="5">YIM 73061</strain>
    </source>
</reference>
<sequence length="197" mass="20611">MQRTAALLKRPPAIRKALPRLLLFTDPVRTPDPLAAADTLPSGAGVVFRAFGDPDALNVARRLRELASARGLVLLIGADHRLAWDVGADGVHLPERLARRARALKSGRPGWIVTTAAHSEWAAHLAGGWGADAAVVSAVFPSRSPSAGAPIGPVRLAAMARRVRLPIYALGGVNSKTARRLKDAGLAGVAAVDGLRT</sequence>
<dbReference type="Gene3D" id="3.20.20.70">
    <property type="entry name" value="Aldolase class I"/>
    <property type="match status" value="1"/>
</dbReference>
<proteinExistence type="predicted"/>
<dbReference type="CDD" id="cd00564">
    <property type="entry name" value="TMP_TenI"/>
    <property type="match status" value="1"/>
</dbReference>
<dbReference type="GO" id="GO:0004789">
    <property type="term" value="F:thiamine-phosphate diphosphorylase activity"/>
    <property type="evidence" value="ECO:0007669"/>
    <property type="project" value="TreeGrafter"/>
</dbReference>
<accession>A0A328AWR5</accession>
<dbReference type="Proteomes" id="UP000249725">
    <property type="component" value="Unassembled WGS sequence"/>
</dbReference>
<dbReference type="SUPFAM" id="SSF51391">
    <property type="entry name" value="Thiamin phosphate synthase"/>
    <property type="match status" value="1"/>
</dbReference>
<keyword evidence="5" id="KW-1185">Reference proteome</keyword>
<evidence type="ECO:0000256" key="2">
    <source>
        <dbReference type="ARBA" id="ARBA00022977"/>
    </source>
</evidence>
<evidence type="ECO:0000313" key="4">
    <source>
        <dbReference type="EMBL" id="RAK57298.1"/>
    </source>
</evidence>
<evidence type="ECO:0000259" key="3">
    <source>
        <dbReference type="Pfam" id="PF02581"/>
    </source>
</evidence>
<dbReference type="EMBL" id="QFYR01000001">
    <property type="protein sequence ID" value="RAK57298.1"/>
    <property type="molecule type" value="Genomic_DNA"/>
</dbReference>
<dbReference type="InterPro" id="IPR022998">
    <property type="entry name" value="ThiamineP_synth_TenI"/>
</dbReference>
<feature type="domain" description="Thiamine phosphate synthase/TenI" evidence="3">
    <location>
        <begin position="51"/>
        <end position="194"/>
    </location>
</feature>
<dbReference type="PANTHER" id="PTHR20857">
    <property type="entry name" value="THIAMINE-PHOSPHATE PYROPHOSPHORYLASE"/>
    <property type="match status" value="1"/>
</dbReference>
<keyword evidence="2" id="KW-0784">Thiamine biosynthesis</keyword>